<accession>A0A9P6A6T5</accession>
<dbReference type="SUPFAM" id="SSF75620">
    <property type="entry name" value="Release factor"/>
    <property type="match status" value="1"/>
</dbReference>
<evidence type="ECO:0000259" key="6">
    <source>
        <dbReference type="Pfam" id="PF00472"/>
    </source>
</evidence>
<dbReference type="InterPro" id="IPR000352">
    <property type="entry name" value="Pep_chain_release_fac_I"/>
</dbReference>
<evidence type="ECO:0000256" key="5">
    <source>
        <dbReference type="SAM" id="MobiDB-lite"/>
    </source>
</evidence>
<keyword evidence="4" id="KW-0496">Mitochondrion</keyword>
<evidence type="ECO:0000256" key="4">
    <source>
        <dbReference type="ARBA" id="ARBA00023128"/>
    </source>
</evidence>
<keyword evidence="8" id="KW-1185">Reference proteome</keyword>
<proteinExistence type="inferred from homology"/>
<sequence>MSITPSLRAAARSAYRDLWRAARTTFSGDEPVFQAFREKMRADALRLNEVASPEAYSSGIATTKEIASVLRKNVVQASLAYEPDPEGKSLWKLRMTRDTELGSNDSIKNLGPIPSSRSSRRQKCCSEDADKPPVNDIRFYSALKRAHRDRVVPDLREEDLEESFVRGSGPGGQAINKTMSNVQLLHKPTGIRVNCQETRSLELNRRFARRILVEKLDRIQNPGLSKGELQKAKQRERERRRRKKAKKKAQEKEKLAEP</sequence>
<dbReference type="Proteomes" id="UP000807025">
    <property type="component" value="Unassembled WGS sequence"/>
</dbReference>
<dbReference type="GO" id="GO:0032543">
    <property type="term" value="P:mitochondrial translation"/>
    <property type="evidence" value="ECO:0007669"/>
    <property type="project" value="UniProtKB-ARBA"/>
</dbReference>
<dbReference type="Gene3D" id="3.30.160.20">
    <property type="match status" value="1"/>
</dbReference>
<reference evidence="7" key="1">
    <citation type="submission" date="2020-11" db="EMBL/GenBank/DDBJ databases">
        <authorList>
            <consortium name="DOE Joint Genome Institute"/>
            <person name="Ahrendt S."/>
            <person name="Riley R."/>
            <person name="Andreopoulos W."/>
            <person name="Labutti K."/>
            <person name="Pangilinan J."/>
            <person name="Ruiz-Duenas F.J."/>
            <person name="Barrasa J.M."/>
            <person name="Sanchez-Garcia M."/>
            <person name="Camarero S."/>
            <person name="Miyauchi S."/>
            <person name="Serrano A."/>
            <person name="Linde D."/>
            <person name="Babiker R."/>
            <person name="Drula E."/>
            <person name="Ayuso-Fernandez I."/>
            <person name="Pacheco R."/>
            <person name="Padilla G."/>
            <person name="Ferreira P."/>
            <person name="Barriuso J."/>
            <person name="Kellner H."/>
            <person name="Castanera R."/>
            <person name="Alfaro M."/>
            <person name="Ramirez L."/>
            <person name="Pisabarro A.G."/>
            <person name="Kuo A."/>
            <person name="Tritt A."/>
            <person name="Lipzen A."/>
            <person name="He G."/>
            <person name="Yan M."/>
            <person name="Ng V."/>
            <person name="Cullen D."/>
            <person name="Martin F."/>
            <person name="Rosso M.-N."/>
            <person name="Henrissat B."/>
            <person name="Hibbett D."/>
            <person name="Martinez A.T."/>
            <person name="Grigoriev I.V."/>
        </authorList>
    </citation>
    <scope>NUCLEOTIDE SEQUENCE</scope>
    <source>
        <strain evidence="7">ATCC 90797</strain>
    </source>
</reference>
<evidence type="ECO:0000313" key="8">
    <source>
        <dbReference type="Proteomes" id="UP000807025"/>
    </source>
</evidence>
<evidence type="ECO:0000256" key="1">
    <source>
        <dbReference type="ARBA" id="ARBA00004173"/>
    </source>
</evidence>
<dbReference type="InterPro" id="IPR045853">
    <property type="entry name" value="Pep_chain_release_fac_I_sf"/>
</dbReference>
<comment type="caution">
    <text evidence="7">The sequence shown here is derived from an EMBL/GenBank/DDBJ whole genome shotgun (WGS) entry which is preliminary data.</text>
</comment>
<gene>
    <name evidence="7" type="ORF">BDN71DRAFT_1439943</name>
</gene>
<dbReference type="PANTHER" id="PTHR46203:SF1">
    <property type="entry name" value="MITOCHONDRIAL TRANSLATION RELEASE FACTOR IN RESCUE"/>
    <property type="match status" value="1"/>
</dbReference>
<dbReference type="AlphaFoldDB" id="A0A9P6A6T5"/>
<dbReference type="PANTHER" id="PTHR46203">
    <property type="entry name" value="PROBABLE PEPTIDE CHAIN RELEASE FACTOR C12ORF65"/>
    <property type="match status" value="1"/>
</dbReference>
<evidence type="ECO:0000256" key="3">
    <source>
        <dbReference type="ARBA" id="ARBA00022946"/>
    </source>
</evidence>
<dbReference type="InterPro" id="IPR052405">
    <property type="entry name" value="Mito_Transl_Release_Factor"/>
</dbReference>
<dbReference type="GO" id="GO:0003747">
    <property type="term" value="F:translation release factor activity"/>
    <property type="evidence" value="ECO:0007669"/>
    <property type="project" value="InterPro"/>
</dbReference>
<feature type="compositionally biased region" description="Basic and acidic residues" evidence="5">
    <location>
        <begin position="248"/>
        <end position="258"/>
    </location>
</feature>
<evidence type="ECO:0000313" key="7">
    <source>
        <dbReference type="EMBL" id="KAF9501012.1"/>
    </source>
</evidence>
<keyword evidence="3" id="KW-0809">Transit peptide</keyword>
<feature type="domain" description="Prokaryotic-type class I peptide chain release factors" evidence="6">
    <location>
        <begin position="154"/>
        <end position="248"/>
    </location>
</feature>
<evidence type="ECO:0000256" key="2">
    <source>
        <dbReference type="ARBA" id="ARBA00010835"/>
    </source>
</evidence>
<dbReference type="GO" id="GO:0005739">
    <property type="term" value="C:mitochondrion"/>
    <property type="evidence" value="ECO:0007669"/>
    <property type="project" value="UniProtKB-SubCell"/>
</dbReference>
<dbReference type="EMBL" id="MU154525">
    <property type="protein sequence ID" value="KAF9501012.1"/>
    <property type="molecule type" value="Genomic_DNA"/>
</dbReference>
<comment type="subcellular location">
    <subcellularLocation>
        <location evidence="1">Mitochondrion</location>
    </subcellularLocation>
</comment>
<feature type="region of interest" description="Disordered" evidence="5">
    <location>
        <begin position="102"/>
        <end position="130"/>
    </location>
</feature>
<dbReference type="OrthoDB" id="277888at2759"/>
<organism evidence="7 8">
    <name type="scientific">Pleurotus eryngii</name>
    <name type="common">Boletus of the steppes</name>
    <dbReference type="NCBI Taxonomy" id="5323"/>
    <lineage>
        <taxon>Eukaryota</taxon>
        <taxon>Fungi</taxon>
        <taxon>Dikarya</taxon>
        <taxon>Basidiomycota</taxon>
        <taxon>Agaricomycotina</taxon>
        <taxon>Agaricomycetes</taxon>
        <taxon>Agaricomycetidae</taxon>
        <taxon>Agaricales</taxon>
        <taxon>Pleurotineae</taxon>
        <taxon>Pleurotaceae</taxon>
        <taxon>Pleurotus</taxon>
    </lineage>
</organism>
<dbReference type="CDD" id="cd20267">
    <property type="entry name" value="Complex1_LYR_LYRM7"/>
    <property type="match status" value="1"/>
</dbReference>
<name>A0A9P6A6T5_PLEER</name>
<dbReference type="Pfam" id="PF00472">
    <property type="entry name" value="RF-1"/>
    <property type="match status" value="1"/>
</dbReference>
<comment type="similarity">
    <text evidence="2">Belongs to the prokaryotic/mitochondrial release factor family.</text>
</comment>
<feature type="region of interest" description="Disordered" evidence="5">
    <location>
        <begin position="222"/>
        <end position="258"/>
    </location>
</feature>
<dbReference type="GO" id="GO:0034551">
    <property type="term" value="P:mitochondrial respiratory chain complex III assembly"/>
    <property type="evidence" value="ECO:0007669"/>
    <property type="project" value="InterPro"/>
</dbReference>
<feature type="compositionally biased region" description="Basic and acidic residues" evidence="5">
    <location>
        <begin position="228"/>
        <end position="237"/>
    </location>
</feature>
<feature type="compositionally biased region" description="Basic residues" evidence="5">
    <location>
        <begin position="238"/>
        <end position="247"/>
    </location>
</feature>
<protein>
    <recommendedName>
        <fullName evidence="6">Prokaryotic-type class I peptide chain release factors domain-containing protein</fullName>
    </recommendedName>
</protein>
<dbReference type="InterPro" id="IPR045298">
    <property type="entry name" value="Complex1_LYR_LYRM7"/>
</dbReference>